<dbReference type="VEuPathDB" id="FungiDB:RhiirFUN_022329"/>
<protein>
    <submittedName>
        <fullName evidence="1">Uncharacterized protein</fullName>
    </submittedName>
</protein>
<name>A0A915ZEB0_9GLOM</name>
<comment type="caution">
    <text evidence="1">The sequence shown here is derived from an EMBL/GenBank/DDBJ whole genome shotgun (WGS) entry which is preliminary data.</text>
</comment>
<evidence type="ECO:0000313" key="2">
    <source>
        <dbReference type="Proteomes" id="UP000684084"/>
    </source>
</evidence>
<dbReference type="EMBL" id="CAGKOT010000029">
    <property type="protein sequence ID" value="CAB5371568.1"/>
    <property type="molecule type" value="Genomic_DNA"/>
</dbReference>
<dbReference type="OrthoDB" id="2398141at2759"/>
<accession>A0A915ZEB0</accession>
<dbReference type="AlphaFoldDB" id="A0A915ZEB0"/>
<dbReference type="Proteomes" id="UP000684084">
    <property type="component" value="Unassembled WGS sequence"/>
</dbReference>
<sequence>MVLLLGCARPIFDMQLENKVVTSGPSPQEFTIKIKSWAHSDAELNQFFISKKQHDQQLPNGNNGAGRNNRSQGFYRTCYCRWSTYTNCNKILGLGSPDELRRGLSERDHQMVEKTIKNFKIKDDNTHRFCDVIPDQRYMRKLNGRLVDEMMTLVFISYQ</sequence>
<evidence type="ECO:0000313" key="1">
    <source>
        <dbReference type="EMBL" id="CAB5371568.1"/>
    </source>
</evidence>
<proteinExistence type="predicted"/>
<reference evidence="1" key="1">
    <citation type="submission" date="2020-05" db="EMBL/GenBank/DDBJ databases">
        <authorList>
            <person name="Rincon C."/>
            <person name="Sanders R I."/>
            <person name="Robbins C."/>
            <person name="Chaturvedi A."/>
        </authorList>
    </citation>
    <scope>NUCLEOTIDE SEQUENCE</scope>
    <source>
        <strain evidence="1">CHB12</strain>
    </source>
</reference>
<organism evidence="1 2">
    <name type="scientific">Rhizophagus irregularis</name>
    <dbReference type="NCBI Taxonomy" id="588596"/>
    <lineage>
        <taxon>Eukaryota</taxon>
        <taxon>Fungi</taxon>
        <taxon>Fungi incertae sedis</taxon>
        <taxon>Mucoromycota</taxon>
        <taxon>Glomeromycotina</taxon>
        <taxon>Glomeromycetes</taxon>
        <taxon>Glomerales</taxon>
        <taxon>Glomeraceae</taxon>
        <taxon>Rhizophagus</taxon>
    </lineage>
</organism>
<gene>
    <name evidence="1" type="ORF">CHRIB12_LOCUS13150</name>
</gene>